<sequence length="1937" mass="216344">MSGTRTGATQAARAPLAHAQDRSRIVQNQQRQRETAAKIEAMVARDRQRDVLMRNANLAFEASLDARHAQISRRVNQQAAHSSAMEIAQFLDKLSRSAQKAPDTVESDELERTIKARARAQRRLREKELLGIRQEKARTSAFEASSKATSPGSSRPVSHVAYPASQLALTAVDELDLRPKASYDDALMKRFDGSDDSSDIDLHLPLDSLGDDLGDDTKKSESMTMTYKDHHNRSKNVADELSYLTARYAMGREDKGAGAKRTEHLTKLAENEVKRKERLYAGCKRDVDDLISLAIELAILHEEVAKPTKASIDSLWSRWTSCSTQPDIEYRERVDNLEHLVRTECELYLSDIPEGPSDIERLELKKRLVREIIDEESICMSRPGLQLPESTGSAQFVDDQLVSVLKQYRDVLPDAPERNIGDGSEPPSEEEHSSQQEKLTFVSTLNSVVKRLKTTEIYLSSRDEPYFLNTVSIPLPLSEDARLISCSRFPLVSLVFYNPNSFSEDVVADLAAETADYFGSVAICYHQISRNFSKYKTEFMTYAGIYPKLADADKQLKARKKDKDGEDPIILSLDLLDEFACVCDQKDAERIAKLISGPMKGDTPPDSFVLSLIFARICYFLRTGYGQRLVDSPILESAGKSLSLTVNIHAEADAAELMQERENSVSDSKASRKGSRSASRAAAGTASAAVSRAQSRALSRGTSVTETAASLTQGSMQSPPDRSGESNKKSERPYNSFLIFLPLRADLQPFEIETNLAPLATLRQSLCQSILNISVPSIPSPAKNTLTASIFDFIYYLSPSVQGTLRVVDDLAQSKATKGKKDQPLVADLSGVPPWDWSALEKVEFEPGDDTDYTKMVAGYSSARSYLKMCLSGLGGDTRPTSGKEAKSPGKRQQQQSTEVVGIPIIRCSKDTLRESMIRTITNFINEAKPGTPSSENANKSAMEPEKTSEPFVHEEGTIVSSDEVVEIPISDGTVIPIAPDTVHDFMEEQLTESASEYSLKGILVDAYMTTRISAMLQAASTDRQLINHACRCITQAIHEYEENLAVQAPAFAEKLRVFSLHFVNMRLECMRIGTIRHHDLLEYLQDALTSFSDVISRSETNLGATVDQNDVFLSDVATRTEEFRTILENHIHAWRQNVETFLDKDTFAQTDINVRPSIFPTAQPGQTFETEMTPGVSGLANVAEAFFYSDISGRYRYIRPMGDLFRKYSILVLNNEDSIAAAEELQKTFTDTIRKVYGDVTQSYILQIPVESTYASSPSPSGNATRSPPRSPRTTSRAGKSMAENAPDTNLHTFTEVFATVLLLAFRDIVYSSLRLFAKTFYALTNILPYLSPSLRTMTPGSALVNVRSYIKPELEYDILRDEDYTMDVFFEDFYQLLTSSLNYKNLFDISSTQSAKVLGTMGNDVALLIQLVLENYHVFLRNFVHPNGTLMMTIITTAFQQARERCDNVLCAQYLSTLESIRSILGSMDQGPHVVTFLNSLTEKVESLGSSILTREVIILQTLQSKLKRKDQPPEPNLFIIDEQNPQNNNCYWFYQKSLIGSKSSLLLPLQEFLDNIVIDDSPFASKYCLADIQDISGECPMSDTLTDEQREGYTKVIQSAAEKITWSHLFESFALECVSAARKTYDAEQAALLAPTKGKKPSVVDQPGPPPSNDFFVAWPFFLLQQSFPALNSEEFDRMVELVLSALRLDSVQFSDQILAEMALEESSSSDEKVTLFRDTGEYKLLKAYFSDVEVSGPYLALPIAEDSDNYHLNRDMPLLEFNKLYRLAILELFGSIDTHNRPTLFIAQLLSGFTYSNVRFNPLESDSNSGQTSAPESAHSSRRGESTSRSKQSELQRRLLHILGMYDSPLQNFERGYKQRYKIIREICCMGTTDCMELSIPRSFYIGDYMSGFMALRKKAISEARVAVEGLQQSVPSRPRSRTTTSSSKAKRS</sequence>
<feature type="region of interest" description="Disordered" evidence="1">
    <location>
        <begin position="1808"/>
        <end position="1836"/>
    </location>
</feature>
<feature type="region of interest" description="Disordered" evidence="1">
    <location>
        <begin position="1254"/>
        <end position="1287"/>
    </location>
</feature>
<feature type="region of interest" description="Disordered" evidence="1">
    <location>
        <begin position="926"/>
        <end position="951"/>
    </location>
</feature>
<feature type="compositionally biased region" description="Low complexity" evidence="1">
    <location>
        <begin position="1920"/>
        <end position="1937"/>
    </location>
</feature>
<feature type="region of interest" description="Disordered" evidence="1">
    <location>
        <begin position="414"/>
        <end position="437"/>
    </location>
</feature>
<dbReference type="OrthoDB" id="10255489at2759"/>
<dbReference type="EMBL" id="VDLU01000001">
    <property type="protein sequence ID" value="TNJ30488.1"/>
    <property type="molecule type" value="Genomic_DNA"/>
</dbReference>
<evidence type="ECO:0000313" key="3">
    <source>
        <dbReference type="Proteomes" id="UP000315496"/>
    </source>
</evidence>
<proteinExistence type="predicted"/>
<feature type="region of interest" description="Disordered" evidence="1">
    <location>
        <begin position="1"/>
        <end position="34"/>
    </location>
</feature>
<feature type="region of interest" description="Disordered" evidence="1">
    <location>
        <begin position="877"/>
        <end position="899"/>
    </location>
</feature>
<feature type="region of interest" description="Disordered" evidence="1">
    <location>
        <begin position="1914"/>
        <end position="1937"/>
    </location>
</feature>
<dbReference type="VEuPathDB" id="GiardiaDB:GMRT_12695"/>
<feature type="compositionally biased region" description="Polar residues" evidence="1">
    <location>
        <begin position="701"/>
        <end position="720"/>
    </location>
</feature>
<feature type="region of interest" description="Disordered" evidence="1">
    <location>
        <begin position="658"/>
        <end position="730"/>
    </location>
</feature>
<dbReference type="Proteomes" id="UP000315496">
    <property type="component" value="Chromosome 1"/>
</dbReference>
<feature type="compositionally biased region" description="Low complexity" evidence="1">
    <location>
        <begin position="1266"/>
        <end position="1278"/>
    </location>
</feature>
<name>A0A4Z1T4A1_GIAMU</name>
<feature type="compositionally biased region" description="Polar residues" evidence="1">
    <location>
        <begin position="1808"/>
        <end position="1819"/>
    </location>
</feature>
<comment type="caution">
    <text evidence="2">The sequence shown here is derived from an EMBL/GenBank/DDBJ whole genome shotgun (WGS) entry which is preliminary data.</text>
</comment>
<protein>
    <submittedName>
        <fullName evidence="2">Uncharacterized protein</fullName>
    </submittedName>
</protein>
<feature type="compositionally biased region" description="Basic and acidic residues" evidence="1">
    <location>
        <begin position="1826"/>
        <end position="1836"/>
    </location>
</feature>
<organism evidence="2 3">
    <name type="scientific">Giardia muris</name>
    <dbReference type="NCBI Taxonomy" id="5742"/>
    <lineage>
        <taxon>Eukaryota</taxon>
        <taxon>Metamonada</taxon>
        <taxon>Diplomonadida</taxon>
        <taxon>Hexamitidae</taxon>
        <taxon>Giardiinae</taxon>
        <taxon>Giardia</taxon>
    </lineage>
</organism>
<evidence type="ECO:0000313" key="2">
    <source>
        <dbReference type="EMBL" id="TNJ30488.1"/>
    </source>
</evidence>
<feature type="compositionally biased region" description="Polar residues" evidence="1">
    <location>
        <begin position="1254"/>
        <end position="1265"/>
    </location>
</feature>
<accession>A0A4Z1T4A1</accession>
<keyword evidence="3" id="KW-1185">Reference proteome</keyword>
<reference evidence="2 3" key="1">
    <citation type="submission" date="2019-05" db="EMBL/GenBank/DDBJ databases">
        <title>The compact genome of Giardia muris reveals important steps in the evolution of intestinal protozoan parasites.</title>
        <authorList>
            <person name="Xu F."/>
            <person name="Jimenez-Gonzalez A."/>
            <person name="Einarsson E."/>
            <person name="Astvaldsson A."/>
            <person name="Peirasmaki D."/>
            <person name="Eckmann L."/>
            <person name="Andersson J.O."/>
            <person name="Svard S.G."/>
            <person name="Jerlstrom-Hultqvist J."/>
        </authorList>
    </citation>
    <scope>NUCLEOTIDE SEQUENCE [LARGE SCALE GENOMIC DNA]</scope>
    <source>
        <strain evidence="2 3">Roberts-Thomson</strain>
    </source>
</reference>
<evidence type="ECO:0000256" key="1">
    <source>
        <dbReference type="SAM" id="MobiDB-lite"/>
    </source>
</evidence>
<feature type="compositionally biased region" description="Low complexity" evidence="1">
    <location>
        <begin position="1"/>
        <end position="14"/>
    </location>
</feature>
<gene>
    <name evidence="2" type="ORF">GMRT_12695</name>
</gene>
<feature type="compositionally biased region" description="Low complexity" evidence="1">
    <location>
        <begin position="676"/>
        <end position="700"/>
    </location>
</feature>